<feature type="transmembrane region" description="Helical" evidence="2">
    <location>
        <begin position="36"/>
        <end position="62"/>
    </location>
</feature>
<organism evidence="3 4">
    <name type="scientific">Prosthecobacter fluviatilis</name>
    <dbReference type="NCBI Taxonomy" id="445931"/>
    <lineage>
        <taxon>Bacteria</taxon>
        <taxon>Pseudomonadati</taxon>
        <taxon>Verrucomicrobiota</taxon>
        <taxon>Verrucomicrobiia</taxon>
        <taxon>Verrucomicrobiales</taxon>
        <taxon>Verrucomicrobiaceae</taxon>
        <taxon>Prosthecobacter</taxon>
    </lineage>
</organism>
<keyword evidence="2" id="KW-0812">Transmembrane</keyword>
<feature type="transmembrane region" description="Helical" evidence="2">
    <location>
        <begin position="431"/>
        <end position="451"/>
    </location>
</feature>
<evidence type="ECO:0000313" key="4">
    <source>
        <dbReference type="Proteomes" id="UP001596052"/>
    </source>
</evidence>
<dbReference type="EMBL" id="JBHSMQ010000011">
    <property type="protein sequence ID" value="MFC5457592.1"/>
    <property type="molecule type" value="Genomic_DNA"/>
</dbReference>
<keyword evidence="4" id="KW-1185">Reference proteome</keyword>
<feature type="transmembrane region" description="Helical" evidence="2">
    <location>
        <begin position="82"/>
        <end position="103"/>
    </location>
</feature>
<feature type="region of interest" description="Disordered" evidence="1">
    <location>
        <begin position="488"/>
        <end position="516"/>
    </location>
</feature>
<dbReference type="PANTHER" id="PTHR37422">
    <property type="entry name" value="TEICHURONIC ACID BIOSYNTHESIS PROTEIN TUAE"/>
    <property type="match status" value="1"/>
</dbReference>
<evidence type="ECO:0000313" key="3">
    <source>
        <dbReference type="EMBL" id="MFC5457592.1"/>
    </source>
</evidence>
<protein>
    <recommendedName>
        <fullName evidence="5">O-antigen ligase</fullName>
    </recommendedName>
</protein>
<evidence type="ECO:0000256" key="2">
    <source>
        <dbReference type="SAM" id="Phobius"/>
    </source>
</evidence>
<feature type="transmembrane region" description="Helical" evidence="2">
    <location>
        <begin position="457"/>
        <end position="477"/>
    </location>
</feature>
<feature type="transmembrane region" description="Helical" evidence="2">
    <location>
        <begin position="228"/>
        <end position="245"/>
    </location>
</feature>
<proteinExistence type="predicted"/>
<dbReference type="PANTHER" id="PTHR37422:SF13">
    <property type="entry name" value="LIPOPOLYSACCHARIDE BIOSYNTHESIS PROTEIN PA4999-RELATED"/>
    <property type="match status" value="1"/>
</dbReference>
<keyword evidence="2" id="KW-1133">Transmembrane helix</keyword>
<evidence type="ECO:0008006" key="5">
    <source>
        <dbReference type="Google" id="ProtNLM"/>
    </source>
</evidence>
<feature type="transmembrane region" description="Helical" evidence="2">
    <location>
        <begin position="257"/>
        <end position="280"/>
    </location>
</feature>
<reference evidence="4" key="1">
    <citation type="journal article" date="2019" name="Int. J. Syst. Evol. Microbiol.">
        <title>The Global Catalogue of Microorganisms (GCM) 10K type strain sequencing project: providing services to taxonomists for standard genome sequencing and annotation.</title>
        <authorList>
            <consortium name="The Broad Institute Genomics Platform"/>
            <consortium name="The Broad Institute Genome Sequencing Center for Infectious Disease"/>
            <person name="Wu L."/>
            <person name="Ma J."/>
        </authorList>
    </citation>
    <scope>NUCLEOTIDE SEQUENCE [LARGE SCALE GENOMIC DNA]</scope>
    <source>
        <strain evidence="4">CGMCC 4.1469</strain>
    </source>
</reference>
<sequence>MQSRAIIIFLGGVGAIYVMLSVLLGGGNTIGALAQFLSVGSFILAVIQPRMALYLMVLYAGYSDLLKRMMVFDGHVTMNDIMWVRALCPLTLAGICIGTLVRSLHDGSLHHRRRLLSLLVCFLGFFVSGVSALRSGSGFNAAATQLADGAAYMFLLFVVPCIFRTPQQIVAFIKYCLIVFIPVALYGIKQQIFGLSEFEIEYLQSGLTVLSKHLDDVRPRPFSTLVDSSPFGTTCAVCACLALMVRRHHRDTGTRAWGGMSFVLFILFVVACLASMARIANINWLLPILLLPVLRSARGTAVLYATVVSMFVTACIFAQELINAVTRLTLWALENFGGTAIGVQFSRFWTICDRLDGMHDIAHNPLMWTMFGYGAKGASDLHDAHLVASHDLISNMLLEIGWLPLGILLIIAAVALQSFHRSVLRLRGTPVFSICLWMAGILFGLLVHNVFAGNVTSTFPVNFFCWFIAGALNACIIHQEGLRAQKRPSVHPAPQLSPPPLAHAGTVPFHRNLPYG</sequence>
<accession>A0ABW0KXZ8</accession>
<comment type="caution">
    <text evidence="3">The sequence shown here is derived from an EMBL/GenBank/DDBJ whole genome shotgun (WGS) entry which is preliminary data.</text>
</comment>
<feature type="transmembrane region" description="Helical" evidence="2">
    <location>
        <begin position="300"/>
        <end position="318"/>
    </location>
</feature>
<gene>
    <name evidence="3" type="ORF">ACFQDI_22175</name>
</gene>
<feature type="transmembrane region" description="Helical" evidence="2">
    <location>
        <begin position="115"/>
        <end position="133"/>
    </location>
</feature>
<dbReference type="Proteomes" id="UP001596052">
    <property type="component" value="Unassembled WGS sequence"/>
</dbReference>
<feature type="transmembrane region" description="Helical" evidence="2">
    <location>
        <begin position="6"/>
        <end position="24"/>
    </location>
</feature>
<feature type="transmembrane region" description="Helical" evidence="2">
    <location>
        <begin position="169"/>
        <end position="188"/>
    </location>
</feature>
<feature type="transmembrane region" description="Helical" evidence="2">
    <location>
        <begin position="139"/>
        <end position="162"/>
    </location>
</feature>
<dbReference type="RefSeq" id="WP_377171066.1">
    <property type="nucleotide sequence ID" value="NZ_JBHSMQ010000011.1"/>
</dbReference>
<keyword evidence="2" id="KW-0472">Membrane</keyword>
<feature type="transmembrane region" description="Helical" evidence="2">
    <location>
        <begin position="330"/>
        <end position="349"/>
    </location>
</feature>
<evidence type="ECO:0000256" key="1">
    <source>
        <dbReference type="SAM" id="MobiDB-lite"/>
    </source>
</evidence>
<name>A0ABW0KXZ8_9BACT</name>
<feature type="transmembrane region" description="Helical" evidence="2">
    <location>
        <begin position="400"/>
        <end position="419"/>
    </location>
</feature>
<dbReference type="InterPro" id="IPR051533">
    <property type="entry name" value="WaaL-like"/>
</dbReference>